<dbReference type="AlphaFoldDB" id="A0A8H5ASW4"/>
<keyword evidence="2" id="KW-1185">Reference proteome</keyword>
<dbReference type="Proteomes" id="UP000567179">
    <property type="component" value="Unassembled WGS sequence"/>
</dbReference>
<evidence type="ECO:0000313" key="1">
    <source>
        <dbReference type="EMBL" id="KAF5310269.1"/>
    </source>
</evidence>
<name>A0A8H5ASW4_9AGAR</name>
<accession>A0A8H5ASW4</accession>
<protein>
    <recommendedName>
        <fullName evidence="3">F-box domain-containing protein</fullName>
    </recommendedName>
</protein>
<reference evidence="1 2" key="1">
    <citation type="journal article" date="2020" name="ISME J.">
        <title>Uncovering the hidden diversity of litter-decomposition mechanisms in mushroom-forming fungi.</title>
        <authorList>
            <person name="Floudas D."/>
            <person name="Bentzer J."/>
            <person name="Ahren D."/>
            <person name="Johansson T."/>
            <person name="Persson P."/>
            <person name="Tunlid A."/>
        </authorList>
    </citation>
    <scope>NUCLEOTIDE SEQUENCE [LARGE SCALE GENOMIC DNA]</scope>
    <source>
        <strain evidence="1 2">CBS 101986</strain>
    </source>
</reference>
<dbReference type="EMBL" id="JAACJJ010000058">
    <property type="protein sequence ID" value="KAF5310269.1"/>
    <property type="molecule type" value="Genomic_DNA"/>
</dbReference>
<comment type="caution">
    <text evidence="1">The sequence shown here is derived from an EMBL/GenBank/DDBJ whole genome shotgun (WGS) entry which is preliminary data.</text>
</comment>
<evidence type="ECO:0008006" key="3">
    <source>
        <dbReference type="Google" id="ProtNLM"/>
    </source>
</evidence>
<organism evidence="1 2">
    <name type="scientific">Psilocybe cf. subviscida</name>
    <dbReference type="NCBI Taxonomy" id="2480587"/>
    <lineage>
        <taxon>Eukaryota</taxon>
        <taxon>Fungi</taxon>
        <taxon>Dikarya</taxon>
        <taxon>Basidiomycota</taxon>
        <taxon>Agaricomycotina</taxon>
        <taxon>Agaricomycetes</taxon>
        <taxon>Agaricomycetidae</taxon>
        <taxon>Agaricales</taxon>
        <taxon>Agaricineae</taxon>
        <taxon>Strophariaceae</taxon>
        <taxon>Psilocybe</taxon>
    </lineage>
</organism>
<evidence type="ECO:0000313" key="2">
    <source>
        <dbReference type="Proteomes" id="UP000567179"/>
    </source>
</evidence>
<sequence length="354" mass="40380">MLLCFHCLIKTIPHLPARQRPDDILMHCPVSGISNDVLGLIFDIATYDTTWDDHPRPTPGYSSSPLAVAINISHVCRRWRGDILGIGYLWGRLLNTSYFPMCNNSLWKQVYLRSGERSPILLRHIDRTPTHTQRLTQRQMYQFIHMFLLVISNVPVYRIHRLELNILHRELLCNLPATAKARIREAVACHTTHLRLGNVDFNDRCGLGEHSGGTNGQTRSFQQEHADATSLMLLELAFGDESFRSVQTNGRSLRKLCIYGVDIRIEDLLGILRTTPVLEELHLEACAHRFTGRTGFKSRRYIAPPCDIIILPFLRKLRVCRMFEMLVGLLPATTACQMEVCCLDIGAQIRDNVV</sequence>
<proteinExistence type="predicted"/>
<gene>
    <name evidence="1" type="ORF">D9619_010156</name>
</gene>